<proteinExistence type="predicted"/>
<evidence type="ECO:0000313" key="6">
    <source>
        <dbReference type="Proteomes" id="UP001320898"/>
    </source>
</evidence>
<evidence type="ECO:0000313" key="5">
    <source>
        <dbReference type="EMBL" id="MCT8973458.1"/>
    </source>
</evidence>
<accession>A0AAW5R0G4</accession>
<name>A0AAW5R0G4_9HYPH</name>
<sequence length="159" mass="17841">MPGIQPGVSRKRLGKMRADNLTYLVARIHRFLHNRLEDSMQKAGVSVEQWRVLYALRDRKGRSMGELATTVLMNHPALTKMIDRMVANGLVHRAPDENDQRRVLVYLTDRGSAQLEELSRKVKTHETEMRALIGPTNAKAIEALLENATVAGADKAESV</sequence>
<dbReference type="EMBL" id="JALIDZ010000007">
    <property type="protein sequence ID" value="MCT8973458.1"/>
    <property type="molecule type" value="Genomic_DNA"/>
</dbReference>
<feature type="domain" description="HTH marR-type" evidence="4">
    <location>
        <begin position="18"/>
        <end position="150"/>
    </location>
</feature>
<dbReference type="PANTHER" id="PTHR42756">
    <property type="entry name" value="TRANSCRIPTIONAL REGULATOR, MARR"/>
    <property type="match status" value="1"/>
</dbReference>
<comment type="caution">
    <text evidence="5">The sequence shown here is derived from an EMBL/GenBank/DDBJ whole genome shotgun (WGS) entry which is preliminary data.</text>
</comment>
<evidence type="ECO:0000256" key="1">
    <source>
        <dbReference type="ARBA" id="ARBA00023015"/>
    </source>
</evidence>
<dbReference type="InterPro" id="IPR036390">
    <property type="entry name" value="WH_DNA-bd_sf"/>
</dbReference>
<keyword evidence="3" id="KW-0804">Transcription</keyword>
<dbReference type="PROSITE" id="PS01117">
    <property type="entry name" value="HTH_MARR_1"/>
    <property type="match status" value="1"/>
</dbReference>
<dbReference type="GO" id="GO:0003677">
    <property type="term" value="F:DNA binding"/>
    <property type="evidence" value="ECO:0007669"/>
    <property type="project" value="UniProtKB-KW"/>
</dbReference>
<dbReference type="Gene3D" id="1.10.10.10">
    <property type="entry name" value="Winged helix-like DNA-binding domain superfamily/Winged helix DNA-binding domain"/>
    <property type="match status" value="1"/>
</dbReference>
<dbReference type="InterPro" id="IPR000835">
    <property type="entry name" value="HTH_MarR-typ"/>
</dbReference>
<dbReference type="Proteomes" id="UP001320898">
    <property type="component" value="Unassembled WGS sequence"/>
</dbReference>
<dbReference type="SUPFAM" id="SSF46785">
    <property type="entry name" value="Winged helix' DNA-binding domain"/>
    <property type="match status" value="1"/>
</dbReference>
<dbReference type="Pfam" id="PF12802">
    <property type="entry name" value="MarR_2"/>
    <property type="match status" value="1"/>
</dbReference>
<dbReference type="PRINTS" id="PR00598">
    <property type="entry name" value="HTHMARR"/>
</dbReference>
<evidence type="ECO:0000259" key="4">
    <source>
        <dbReference type="PROSITE" id="PS50995"/>
    </source>
</evidence>
<dbReference type="PROSITE" id="PS50995">
    <property type="entry name" value="HTH_MARR_2"/>
    <property type="match status" value="1"/>
</dbReference>
<dbReference type="GO" id="GO:0003700">
    <property type="term" value="F:DNA-binding transcription factor activity"/>
    <property type="evidence" value="ECO:0007669"/>
    <property type="project" value="InterPro"/>
</dbReference>
<keyword evidence="6" id="KW-1185">Reference proteome</keyword>
<dbReference type="InterPro" id="IPR023187">
    <property type="entry name" value="Tscrpt_reg_MarR-type_CS"/>
</dbReference>
<dbReference type="AlphaFoldDB" id="A0AAW5R0G4"/>
<dbReference type="SMART" id="SM00347">
    <property type="entry name" value="HTH_MARR"/>
    <property type="match status" value="1"/>
</dbReference>
<evidence type="ECO:0000256" key="2">
    <source>
        <dbReference type="ARBA" id="ARBA00023125"/>
    </source>
</evidence>
<dbReference type="RefSeq" id="WP_261617023.1">
    <property type="nucleotide sequence ID" value="NZ_JALIDZ010000007.1"/>
</dbReference>
<keyword evidence="2" id="KW-0238">DNA-binding</keyword>
<keyword evidence="1" id="KW-0805">Transcription regulation</keyword>
<dbReference type="PANTHER" id="PTHR42756:SF1">
    <property type="entry name" value="TRANSCRIPTIONAL REPRESSOR OF EMRAB OPERON"/>
    <property type="match status" value="1"/>
</dbReference>
<reference evidence="5 6" key="1">
    <citation type="submission" date="2022-04" db="EMBL/GenBank/DDBJ databases">
        <authorList>
            <person name="Ye Y.-Q."/>
            <person name="Du Z.-J."/>
        </authorList>
    </citation>
    <scope>NUCLEOTIDE SEQUENCE [LARGE SCALE GENOMIC DNA]</scope>
    <source>
        <strain evidence="5 6">A6E488</strain>
    </source>
</reference>
<gene>
    <name evidence="5" type="ORF">MUB46_16470</name>
</gene>
<protein>
    <submittedName>
        <fullName evidence="5">MarR family transcriptional regulator</fullName>
    </submittedName>
</protein>
<evidence type="ECO:0000256" key="3">
    <source>
        <dbReference type="ARBA" id="ARBA00023163"/>
    </source>
</evidence>
<organism evidence="5 6">
    <name type="scientific">Microbaculum marinisediminis</name>
    <dbReference type="NCBI Taxonomy" id="2931392"/>
    <lineage>
        <taxon>Bacteria</taxon>
        <taxon>Pseudomonadati</taxon>
        <taxon>Pseudomonadota</taxon>
        <taxon>Alphaproteobacteria</taxon>
        <taxon>Hyphomicrobiales</taxon>
        <taxon>Tepidamorphaceae</taxon>
        <taxon>Microbaculum</taxon>
    </lineage>
</organism>
<dbReference type="InterPro" id="IPR036388">
    <property type="entry name" value="WH-like_DNA-bd_sf"/>
</dbReference>